<comment type="caution">
    <text evidence="1">The sequence shown here is derived from an EMBL/GenBank/DDBJ whole genome shotgun (WGS) entry which is preliminary data.</text>
</comment>
<organism evidence="1">
    <name type="scientific">Comamonas kerstersii</name>
    <dbReference type="NCBI Taxonomy" id="225992"/>
    <lineage>
        <taxon>Bacteria</taxon>
        <taxon>Pseudomonadati</taxon>
        <taxon>Pseudomonadota</taxon>
        <taxon>Betaproteobacteria</taxon>
        <taxon>Burkholderiales</taxon>
        <taxon>Comamonadaceae</taxon>
        <taxon>Comamonas</taxon>
    </lineage>
</organism>
<reference evidence="1" key="1">
    <citation type="submission" date="2019-09" db="EMBL/GenBank/DDBJ databases">
        <title>Draft genome sequences of 48 bacterial type strains from the CCUG.</title>
        <authorList>
            <person name="Tunovic T."/>
            <person name="Pineiro-Iglesias B."/>
            <person name="Unosson C."/>
            <person name="Inganas E."/>
            <person name="Ohlen M."/>
            <person name="Cardew S."/>
            <person name="Jensie-Markopoulos S."/>
            <person name="Salva-Serra F."/>
            <person name="Jaen-Luchoro D."/>
            <person name="Karlsson R."/>
            <person name="Svensson-Stadler L."/>
            <person name="Chun J."/>
            <person name="Moore E."/>
        </authorList>
    </citation>
    <scope>NUCLEOTIDE SEQUENCE</scope>
    <source>
        <strain evidence="1">CCUG 15333</strain>
    </source>
</reference>
<accession>A0A6A1QYR8</accession>
<sequence length="95" mass="10461">MSNPITLTASTSWSVEKRMQLHATFNAWISTCSEEEYLHLMSLREQVAPGQVCSIVTLVRSYFARPSLVLPSSLVQLMQERNLLPAFAGATSCAG</sequence>
<dbReference type="EMBL" id="VZOT01000025">
    <property type="protein sequence ID" value="KAB0583574.1"/>
    <property type="molecule type" value="Genomic_DNA"/>
</dbReference>
<protein>
    <submittedName>
        <fullName evidence="1">Uncharacterized protein</fullName>
    </submittedName>
</protein>
<evidence type="ECO:0000313" key="1">
    <source>
        <dbReference type="EMBL" id="KAB0583574.1"/>
    </source>
</evidence>
<name>A0A6A1QYR8_9BURK</name>
<proteinExistence type="predicted"/>
<gene>
    <name evidence="1" type="ORF">F7P80_16440</name>
</gene>
<dbReference type="RefSeq" id="WP_151046156.1">
    <property type="nucleotide sequence ID" value="NZ_CATYED010000033.1"/>
</dbReference>
<dbReference type="AlphaFoldDB" id="A0A6A1QYR8"/>